<comment type="caution">
    <text evidence="1">The sequence shown here is derived from an EMBL/GenBank/DDBJ whole genome shotgun (WGS) entry which is preliminary data.</text>
</comment>
<reference evidence="1 2" key="1">
    <citation type="journal article" date="2023" name="ACS Omega">
        <title>Identification of the Neoaspergillic Acid Biosynthesis Gene Cluster by Establishing an In Vitro CRISPR-Ribonucleoprotein Genetic System in Aspergillus melleus.</title>
        <authorList>
            <person name="Yuan B."/>
            <person name="Grau M.F."/>
            <person name="Murata R.M."/>
            <person name="Torok T."/>
            <person name="Venkateswaran K."/>
            <person name="Stajich J.E."/>
            <person name="Wang C.C.C."/>
        </authorList>
    </citation>
    <scope>NUCLEOTIDE SEQUENCE [LARGE SCALE GENOMIC DNA]</scope>
    <source>
        <strain evidence="1 2">IMV 1140</strain>
    </source>
</reference>
<name>A0ACC3ALR2_9EURO</name>
<accession>A0ACC3ALR2</accession>
<dbReference type="Proteomes" id="UP001177260">
    <property type="component" value="Unassembled WGS sequence"/>
</dbReference>
<sequence length="455" mass="52021">MIREFKNSTGNALPWNLSPRLLPFHRVTRARCSAVHKIESIIAPQRWEAVMTDSHDVKSGLLLPAGTQHKVDVEMRAHITAFLRIRFKRPDVYQFQGAGGFDGLGYIGREAAEEVFTPFHFRKFRFLNIQIDAGSADLVLLGLDIETVNYLETHASFKVESGTSSEDQMWQQLWDTSLRTLSNCMHDGYEDCPFYEQLQYAMDTRSSFLFTYSISGDDRLARQAIMQLHNTFRPQTGLTASRAPTHRLQFIPHFSLYWIYMIGDHLIHGLVTSEVRSGIWNFVDWTDRWKPHGVPPAIERVGISTFTNQLYAYMLSTAAQLVTAARRLSMAQECQSRAKEIIDAVKVHCYDGEFFADTLVTEAKPVDYSLHCQVWADLSGTISGPEAQGLLRKSLQKRSASLFAEESVSMSFYTLRALRLAGAQLYEENFHNFWKPWQDQLSQYATTWVEDSVSK</sequence>
<protein>
    <submittedName>
        <fullName evidence="1">Uncharacterized protein</fullName>
    </submittedName>
</protein>
<keyword evidence="2" id="KW-1185">Reference proteome</keyword>
<evidence type="ECO:0000313" key="2">
    <source>
        <dbReference type="Proteomes" id="UP001177260"/>
    </source>
</evidence>
<evidence type="ECO:0000313" key="1">
    <source>
        <dbReference type="EMBL" id="KAK1138410.1"/>
    </source>
</evidence>
<organism evidence="1 2">
    <name type="scientific">Aspergillus melleus</name>
    <dbReference type="NCBI Taxonomy" id="138277"/>
    <lineage>
        <taxon>Eukaryota</taxon>
        <taxon>Fungi</taxon>
        <taxon>Dikarya</taxon>
        <taxon>Ascomycota</taxon>
        <taxon>Pezizomycotina</taxon>
        <taxon>Eurotiomycetes</taxon>
        <taxon>Eurotiomycetidae</taxon>
        <taxon>Eurotiales</taxon>
        <taxon>Aspergillaceae</taxon>
        <taxon>Aspergillus</taxon>
        <taxon>Aspergillus subgen. Circumdati</taxon>
    </lineage>
</organism>
<dbReference type="EMBL" id="JAOPJF010000152">
    <property type="protein sequence ID" value="KAK1138410.1"/>
    <property type="molecule type" value="Genomic_DNA"/>
</dbReference>
<proteinExistence type="predicted"/>
<gene>
    <name evidence="1" type="ORF">N8T08_002626</name>
</gene>